<gene>
    <name evidence="1" type="ORF">J1N35_029610</name>
</gene>
<protein>
    <submittedName>
        <fullName evidence="1">Uncharacterized protein</fullName>
    </submittedName>
</protein>
<name>A0A9D3UY33_9ROSI</name>
<keyword evidence="2" id="KW-1185">Reference proteome</keyword>
<dbReference type="AlphaFoldDB" id="A0A9D3UY33"/>
<dbReference type="Proteomes" id="UP000828251">
    <property type="component" value="Unassembled WGS sequence"/>
</dbReference>
<evidence type="ECO:0000313" key="2">
    <source>
        <dbReference type="Proteomes" id="UP000828251"/>
    </source>
</evidence>
<reference evidence="1 2" key="1">
    <citation type="journal article" date="2021" name="Plant Biotechnol. J.">
        <title>Multi-omics assisted identification of the key and species-specific regulatory components of drought-tolerant mechanisms in Gossypium stocksii.</title>
        <authorList>
            <person name="Yu D."/>
            <person name="Ke L."/>
            <person name="Zhang D."/>
            <person name="Wu Y."/>
            <person name="Sun Y."/>
            <person name="Mei J."/>
            <person name="Sun J."/>
            <person name="Sun Y."/>
        </authorList>
    </citation>
    <scope>NUCLEOTIDE SEQUENCE [LARGE SCALE GENOMIC DNA]</scope>
    <source>
        <strain evidence="2">cv. E1</strain>
        <tissue evidence="1">Leaf</tissue>
    </source>
</reference>
<organism evidence="1 2">
    <name type="scientific">Gossypium stocksii</name>
    <dbReference type="NCBI Taxonomy" id="47602"/>
    <lineage>
        <taxon>Eukaryota</taxon>
        <taxon>Viridiplantae</taxon>
        <taxon>Streptophyta</taxon>
        <taxon>Embryophyta</taxon>
        <taxon>Tracheophyta</taxon>
        <taxon>Spermatophyta</taxon>
        <taxon>Magnoliopsida</taxon>
        <taxon>eudicotyledons</taxon>
        <taxon>Gunneridae</taxon>
        <taxon>Pentapetalae</taxon>
        <taxon>rosids</taxon>
        <taxon>malvids</taxon>
        <taxon>Malvales</taxon>
        <taxon>Malvaceae</taxon>
        <taxon>Malvoideae</taxon>
        <taxon>Gossypium</taxon>
    </lineage>
</organism>
<dbReference type="EMBL" id="JAIQCV010000009">
    <property type="protein sequence ID" value="KAH1064623.1"/>
    <property type="molecule type" value="Genomic_DNA"/>
</dbReference>
<accession>A0A9D3UY33</accession>
<sequence>MEKQDSFFSGNLQDWMKSNLRKRYNFSLKGVEWQCFFGIIMWHIWKNMNLFIFRGDHRVLMILLKDRTIGPYNGTLPLRLLIL</sequence>
<proteinExistence type="predicted"/>
<evidence type="ECO:0000313" key="1">
    <source>
        <dbReference type="EMBL" id="KAH1064623.1"/>
    </source>
</evidence>
<comment type="caution">
    <text evidence="1">The sequence shown here is derived from an EMBL/GenBank/DDBJ whole genome shotgun (WGS) entry which is preliminary data.</text>
</comment>